<evidence type="ECO:0000256" key="4">
    <source>
        <dbReference type="ARBA" id="ARBA00023136"/>
    </source>
</evidence>
<feature type="transmembrane region" description="Helical" evidence="5">
    <location>
        <begin position="226"/>
        <end position="244"/>
    </location>
</feature>
<sequence>MHNSKLINPYTKIAVKTLMTKSMIIMGLFFMILIGIGIGIYGHLSHFNISDTLTTNRPAPTLTLGTVKLIFMFIVFILFSVLSGTMQSIVAEKDNNVISQIIPLITEKEYVLGKVFSAFALALISLVNLILCLTSSLLTLDLLNGQGVHLFTYLSKITNSTPASSLAPLILSLVIEVMTLILFTILVSGRINKVQESTTNALIVLLPLFITLFILIVPMATNQLNLISSLGMFVPLFSPLFLLINYSLNGVTMPLLASLFISIIYIIILYKLTIKLYQYFLTTNKKFSFKESIILAFNK</sequence>
<keyword evidence="8" id="KW-1185">Reference proteome</keyword>
<comment type="subcellular location">
    <subcellularLocation>
        <location evidence="1">Membrane</location>
        <topology evidence="1">Multi-pass membrane protein</topology>
    </subcellularLocation>
</comment>
<evidence type="ECO:0000313" key="8">
    <source>
        <dbReference type="Proteomes" id="UP001377804"/>
    </source>
</evidence>
<reference evidence="7 8" key="1">
    <citation type="submission" date="2023-10" db="EMBL/GenBank/DDBJ databases">
        <title>Holzapfeliella saturejae sp. nov. isolated from Satureja montana flowers.</title>
        <authorList>
            <person name="Alcantara C."/>
            <person name="Zuniga M."/>
            <person name="Landete J.M."/>
            <person name="Monedero V."/>
        </authorList>
    </citation>
    <scope>NUCLEOTIDE SEQUENCE [LARGE SCALE GENOMIC DNA]</scope>
    <source>
        <strain evidence="7 8">He02</strain>
    </source>
</reference>
<organism evidence="7 8">
    <name type="scientific">Holzapfeliella saturejae</name>
    <dbReference type="NCBI Taxonomy" id="3082953"/>
    <lineage>
        <taxon>Bacteria</taxon>
        <taxon>Bacillati</taxon>
        <taxon>Bacillota</taxon>
        <taxon>Bacilli</taxon>
        <taxon>Lactobacillales</taxon>
        <taxon>Lactobacillaceae</taxon>
        <taxon>Holzapfeliella</taxon>
    </lineage>
</organism>
<accession>A0ABU8SG91</accession>
<evidence type="ECO:0000256" key="3">
    <source>
        <dbReference type="ARBA" id="ARBA00022989"/>
    </source>
</evidence>
<evidence type="ECO:0000313" key="7">
    <source>
        <dbReference type="EMBL" id="MEJ6348398.1"/>
    </source>
</evidence>
<feature type="transmembrane region" description="Helical" evidence="5">
    <location>
        <begin position="21"/>
        <end position="42"/>
    </location>
</feature>
<dbReference type="InterPro" id="IPR013525">
    <property type="entry name" value="ABC2_TM"/>
</dbReference>
<keyword evidence="4 5" id="KW-0472">Membrane</keyword>
<feature type="transmembrane region" description="Helical" evidence="5">
    <location>
        <begin position="199"/>
        <end position="220"/>
    </location>
</feature>
<protein>
    <submittedName>
        <fullName evidence="7">ABC transporter permease</fullName>
    </submittedName>
</protein>
<feature type="domain" description="ABC-2 type transporter transmembrane" evidence="6">
    <location>
        <begin position="69"/>
        <end position="274"/>
    </location>
</feature>
<evidence type="ECO:0000256" key="2">
    <source>
        <dbReference type="ARBA" id="ARBA00022692"/>
    </source>
</evidence>
<proteinExistence type="predicted"/>
<dbReference type="RefSeq" id="WP_339969531.1">
    <property type="nucleotide sequence ID" value="NZ_JAWMWG010000001.1"/>
</dbReference>
<keyword evidence="3 5" id="KW-1133">Transmembrane helix</keyword>
<evidence type="ECO:0000256" key="5">
    <source>
        <dbReference type="SAM" id="Phobius"/>
    </source>
</evidence>
<evidence type="ECO:0000256" key="1">
    <source>
        <dbReference type="ARBA" id="ARBA00004141"/>
    </source>
</evidence>
<keyword evidence="2 5" id="KW-0812">Transmembrane</keyword>
<evidence type="ECO:0000259" key="6">
    <source>
        <dbReference type="Pfam" id="PF12698"/>
    </source>
</evidence>
<feature type="transmembrane region" description="Helical" evidence="5">
    <location>
        <begin position="251"/>
        <end position="270"/>
    </location>
</feature>
<feature type="transmembrane region" description="Helical" evidence="5">
    <location>
        <begin position="163"/>
        <end position="187"/>
    </location>
</feature>
<dbReference type="Pfam" id="PF12698">
    <property type="entry name" value="ABC2_membrane_3"/>
    <property type="match status" value="1"/>
</dbReference>
<dbReference type="EMBL" id="JAWMWG010000001">
    <property type="protein sequence ID" value="MEJ6348398.1"/>
    <property type="molecule type" value="Genomic_DNA"/>
</dbReference>
<feature type="transmembrane region" description="Helical" evidence="5">
    <location>
        <begin position="118"/>
        <end position="143"/>
    </location>
</feature>
<name>A0ABU8SG91_9LACO</name>
<gene>
    <name evidence="7" type="ORF">R4Y45_04045</name>
</gene>
<comment type="caution">
    <text evidence="7">The sequence shown here is derived from an EMBL/GenBank/DDBJ whole genome shotgun (WGS) entry which is preliminary data.</text>
</comment>
<feature type="transmembrane region" description="Helical" evidence="5">
    <location>
        <begin position="62"/>
        <end position="82"/>
    </location>
</feature>
<dbReference type="Proteomes" id="UP001377804">
    <property type="component" value="Unassembled WGS sequence"/>
</dbReference>